<keyword evidence="5" id="KW-0808">Transferase</keyword>
<evidence type="ECO:0000256" key="4">
    <source>
        <dbReference type="PROSITE-ProRule" id="PRU00508"/>
    </source>
</evidence>
<keyword evidence="2 5" id="KW-0863">Zinc-finger</keyword>
<dbReference type="Pfam" id="PF02207">
    <property type="entry name" value="zf-UBR"/>
    <property type="match status" value="1"/>
</dbReference>
<dbReference type="GO" id="GO:0000151">
    <property type="term" value="C:ubiquitin ligase complex"/>
    <property type="evidence" value="ECO:0007669"/>
    <property type="project" value="TreeGrafter"/>
</dbReference>
<evidence type="ECO:0000313" key="8">
    <source>
        <dbReference type="Proteomes" id="UP000031668"/>
    </source>
</evidence>
<keyword evidence="3 5" id="KW-0862">Zinc</keyword>
<dbReference type="AlphaFoldDB" id="A0A0C2N776"/>
<dbReference type="GO" id="GO:0071596">
    <property type="term" value="P:ubiquitin-dependent protein catabolic process via the N-end rule pathway"/>
    <property type="evidence" value="ECO:0007669"/>
    <property type="project" value="UniProtKB-UniRule"/>
</dbReference>
<evidence type="ECO:0000256" key="2">
    <source>
        <dbReference type="ARBA" id="ARBA00022771"/>
    </source>
</evidence>
<feature type="zinc finger region" description="UBR-type" evidence="4">
    <location>
        <begin position="68"/>
        <end position="140"/>
    </location>
</feature>
<dbReference type="PANTHER" id="PTHR21497:SF24">
    <property type="entry name" value="E3 UBIQUITIN-PROTEIN LIGASE UBR1"/>
    <property type="match status" value="1"/>
</dbReference>
<proteinExistence type="inferred from homology"/>
<protein>
    <recommendedName>
        <fullName evidence="5">E3 ubiquitin-protein ligase</fullName>
        <ecNumber evidence="5">2.3.2.27</ecNumber>
    </recommendedName>
</protein>
<dbReference type="UniPathway" id="UPA00143"/>
<dbReference type="Gene3D" id="2.10.110.30">
    <property type="match status" value="1"/>
</dbReference>
<dbReference type="PROSITE" id="PS51157">
    <property type="entry name" value="ZF_UBR"/>
    <property type="match status" value="1"/>
</dbReference>
<keyword evidence="8" id="KW-1185">Reference proteome</keyword>
<sequence>MEEIKRRIESIIIDGLLVTSNDSEKDIRLIYSKTRLYTLVGSPLEDYIFEGSGPDIKQWFESDEGNLGMCTKILTFEDHMYKCLECRGHDSCRLCEDCLKNPEHVNHEYEDHIAYCTDWTCDCGNVDVWKCHATCSKHMKVDQSRGVVIEPFITKITIIFQYLCELLGEICTDDHSVLDRRMENILGNHLSTKDRNYEQNINEDQNIINTDTERYANTAITCFLIPHDGGNGLNKFIDCFNHILEISNEDAEKLSKDMDEHGYTCVLSPSDVNACEKVQELTEWSKRILFNDQHVNYRITKLYCLYFMRLSSLLIDVINKFCFRKTALCGILADLVYNKTSLAHLFVFNQHKLWNRLILDINSRILSTARYSDSGRKYAALLFLKDIAPIYAHFLEDRRVEICKFLLLMNNVLYCPSVVVFMIENGFLCKMIDIYSNFLKDASIQTGADLIKLYDKDSTKLADIRRVLETQFILYSCLHLSVQSAELFANCRSQVSDSGKRLVQFCFEFDDMQPMKIYLKTCNKETNDFMLYLFGDLFMFFAEFVNLLSTYDVISTEILESFLELFLIDIQQNLVDETGVTVVQNIINYCNIYQDTFSLLNISRRVFVDIFMECCVKGTLTQNIKDMVFGNEEMLMWIARPAVTAISYVSSLFDVLWGERPRCARQLLNPYFKLNLVHYLHVQDFQIIQILMSHLDPDMFLKYLLLNISPSLRDRINLDRPIPCSLISQKQYRGYNLRNLLVLIYNALLERYIIGNYENPEYQWVERQAIHLLVLGDKTLKNIQDKIIVYRNIRPLKDNNLDKNVKQAIEQVADAKKNRREKKYSLKPEYFNFVNMFYFLYMFYDIPNFDKKFLNLYRNKKCKFQLPEVPELRNDFKGMNNFMFSKAYSDLLARVLVDWYGDSVSKSARIMDNLLVSSMSLCLMLKVSITHKISHGLQKTIELIFGIRKDLGDTSIMIFLWHLKNKVNHEVFSSVVDYLIKLCKIHPHILGDPAENPSHMKIKANQCHDLMLTIFQSELQEHLVVDVDGDKYQ</sequence>
<evidence type="ECO:0000256" key="3">
    <source>
        <dbReference type="ARBA" id="ARBA00022833"/>
    </source>
</evidence>
<accession>A0A0C2N776</accession>
<dbReference type="GO" id="GO:0061630">
    <property type="term" value="F:ubiquitin protein ligase activity"/>
    <property type="evidence" value="ECO:0007669"/>
    <property type="project" value="UniProtKB-UniRule"/>
</dbReference>
<evidence type="ECO:0000313" key="7">
    <source>
        <dbReference type="EMBL" id="KII72155.1"/>
    </source>
</evidence>
<dbReference type="SMART" id="SM00396">
    <property type="entry name" value="ZnF_UBR1"/>
    <property type="match status" value="1"/>
</dbReference>
<name>A0A0C2N776_THEKT</name>
<comment type="caution">
    <text evidence="7">The sequence shown here is derived from an EMBL/GenBank/DDBJ whole genome shotgun (WGS) entry which is preliminary data.</text>
</comment>
<dbReference type="Proteomes" id="UP000031668">
    <property type="component" value="Unassembled WGS sequence"/>
</dbReference>
<dbReference type="GO" id="GO:0008270">
    <property type="term" value="F:zinc ion binding"/>
    <property type="evidence" value="ECO:0007669"/>
    <property type="project" value="UniProtKB-UniRule"/>
</dbReference>
<dbReference type="PANTHER" id="PTHR21497">
    <property type="entry name" value="UBIQUITIN LIGASE E3 ALPHA-RELATED"/>
    <property type="match status" value="1"/>
</dbReference>
<dbReference type="EC" id="2.3.2.27" evidence="5"/>
<dbReference type="OrthoDB" id="26387at2759"/>
<dbReference type="InterPro" id="IPR039164">
    <property type="entry name" value="UBR1-like"/>
</dbReference>
<comment type="catalytic activity">
    <reaction evidence="5">
        <text>S-ubiquitinyl-[E2 ubiquitin-conjugating enzyme]-L-cysteine + [acceptor protein]-L-lysine = [E2 ubiquitin-conjugating enzyme]-L-cysteine + N(6)-ubiquitinyl-[acceptor protein]-L-lysine.</text>
        <dbReference type="EC" id="2.3.2.27"/>
    </reaction>
</comment>
<dbReference type="GO" id="GO:0005737">
    <property type="term" value="C:cytoplasm"/>
    <property type="evidence" value="ECO:0007669"/>
    <property type="project" value="TreeGrafter"/>
</dbReference>
<comment type="function">
    <text evidence="5">Ubiquitin ligase protein which is a component of the N-end rule pathway. Recognizes and binds to proteins bearing specific N-terminal residues that are destabilizing according to the N-end rule, leading to their ubiquitination and subsequent degradation.</text>
</comment>
<keyword evidence="1 5" id="KW-0479">Metal-binding</keyword>
<dbReference type="InterPro" id="IPR003126">
    <property type="entry name" value="Znf_UBR"/>
</dbReference>
<dbReference type="GO" id="GO:0016567">
    <property type="term" value="P:protein ubiquitination"/>
    <property type="evidence" value="ECO:0007669"/>
    <property type="project" value="UniProtKB-UniRule"/>
</dbReference>
<comment type="similarity">
    <text evidence="5">Belongs to the E3 ubiquitin-protein ligase UBR1-like family.</text>
</comment>
<comment type="pathway">
    <text evidence="5">Protein modification; protein ubiquitination.</text>
</comment>
<dbReference type="CDD" id="cd19672">
    <property type="entry name" value="UBR-box_UBR1_like"/>
    <property type="match status" value="1"/>
</dbReference>
<reference evidence="7 8" key="1">
    <citation type="journal article" date="2014" name="Genome Biol. Evol.">
        <title>The genome of the myxosporean Thelohanellus kitauei shows adaptations to nutrient acquisition within its fish host.</title>
        <authorList>
            <person name="Yang Y."/>
            <person name="Xiong J."/>
            <person name="Zhou Z."/>
            <person name="Huo F."/>
            <person name="Miao W."/>
            <person name="Ran C."/>
            <person name="Liu Y."/>
            <person name="Zhang J."/>
            <person name="Feng J."/>
            <person name="Wang M."/>
            <person name="Wang M."/>
            <person name="Wang L."/>
            <person name="Yao B."/>
        </authorList>
    </citation>
    <scope>NUCLEOTIDE SEQUENCE [LARGE SCALE GENOMIC DNA]</scope>
    <source>
        <strain evidence="7">Wuqing</strain>
    </source>
</reference>
<feature type="domain" description="UBR-type" evidence="6">
    <location>
        <begin position="68"/>
        <end position="140"/>
    </location>
</feature>
<dbReference type="EMBL" id="JWZT01001363">
    <property type="protein sequence ID" value="KII72155.1"/>
    <property type="molecule type" value="Genomic_DNA"/>
</dbReference>
<organism evidence="7 8">
    <name type="scientific">Thelohanellus kitauei</name>
    <name type="common">Myxosporean</name>
    <dbReference type="NCBI Taxonomy" id="669202"/>
    <lineage>
        <taxon>Eukaryota</taxon>
        <taxon>Metazoa</taxon>
        <taxon>Cnidaria</taxon>
        <taxon>Myxozoa</taxon>
        <taxon>Myxosporea</taxon>
        <taxon>Bivalvulida</taxon>
        <taxon>Platysporina</taxon>
        <taxon>Myxobolidae</taxon>
        <taxon>Thelohanellus</taxon>
    </lineage>
</organism>
<evidence type="ECO:0000256" key="5">
    <source>
        <dbReference type="RuleBase" id="RU366018"/>
    </source>
</evidence>
<evidence type="ECO:0000256" key="1">
    <source>
        <dbReference type="ARBA" id="ARBA00022723"/>
    </source>
</evidence>
<keyword evidence="5" id="KW-0833">Ubl conjugation pathway</keyword>
<gene>
    <name evidence="7" type="ORF">RF11_10248</name>
</gene>
<evidence type="ECO:0000259" key="6">
    <source>
        <dbReference type="PROSITE" id="PS51157"/>
    </source>
</evidence>